<dbReference type="Proteomes" id="UP000664417">
    <property type="component" value="Unassembled WGS sequence"/>
</dbReference>
<dbReference type="InterPro" id="IPR017850">
    <property type="entry name" value="Alkaline_phosphatase_core_sf"/>
</dbReference>
<dbReference type="GO" id="GO:0016787">
    <property type="term" value="F:hydrolase activity"/>
    <property type="evidence" value="ECO:0007669"/>
    <property type="project" value="UniProtKB-ARBA"/>
</dbReference>
<dbReference type="AlphaFoldDB" id="A0A8J7QIG9"/>
<name>A0A8J7QIG9_9BACT</name>
<gene>
    <name evidence="2" type="ORF">J3U88_10590</name>
</gene>
<feature type="chain" id="PRO_5035253049" evidence="1">
    <location>
        <begin position="21"/>
        <end position="413"/>
    </location>
</feature>
<dbReference type="PANTHER" id="PTHR10151:SF120">
    <property type="entry name" value="BIS(5'-ADENOSYL)-TRIPHOSPHATASE"/>
    <property type="match status" value="1"/>
</dbReference>
<accession>A0A8J7QIG9</accession>
<comment type="caution">
    <text evidence="2">The sequence shown here is derived from an EMBL/GenBank/DDBJ whole genome shotgun (WGS) entry which is preliminary data.</text>
</comment>
<dbReference type="PANTHER" id="PTHR10151">
    <property type="entry name" value="ECTONUCLEOTIDE PYROPHOSPHATASE/PHOSPHODIESTERASE"/>
    <property type="match status" value="1"/>
</dbReference>
<evidence type="ECO:0000256" key="1">
    <source>
        <dbReference type="SAM" id="SignalP"/>
    </source>
</evidence>
<evidence type="ECO:0000313" key="2">
    <source>
        <dbReference type="EMBL" id="MBO1318908.1"/>
    </source>
</evidence>
<dbReference type="Gene3D" id="3.40.720.10">
    <property type="entry name" value="Alkaline Phosphatase, subunit A"/>
    <property type="match status" value="1"/>
</dbReference>
<organism evidence="2 3">
    <name type="scientific">Acanthopleuribacter pedis</name>
    <dbReference type="NCBI Taxonomy" id="442870"/>
    <lineage>
        <taxon>Bacteria</taxon>
        <taxon>Pseudomonadati</taxon>
        <taxon>Acidobacteriota</taxon>
        <taxon>Holophagae</taxon>
        <taxon>Acanthopleuribacterales</taxon>
        <taxon>Acanthopleuribacteraceae</taxon>
        <taxon>Acanthopleuribacter</taxon>
    </lineage>
</organism>
<dbReference type="EMBL" id="JAFREP010000007">
    <property type="protein sequence ID" value="MBO1318908.1"/>
    <property type="molecule type" value="Genomic_DNA"/>
</dbReference>
<dbReference type="RefSeq" id="WP_207858726.1">
    <property type="nucleotide sequence ID" value="NZ_JAFREP010000007.1"/>
</dbReference>
<keyword evidence="1" id="KW-0732">Signal</keyword>
<proteinExistence type="predicted"/>
<evidence type="ECO:0000313" key="3">
    <source>
        <dbReference type="Proteomes" id="UP000664417"/>
    </source>
</evidence>
<dbReference type="InterPro" id="IPR002591">
    <property type="entry name" value="Phosphodiest/P_Trfase"/>
</dbReference>
<keyword evidence="3" id="KW-1185">Reference proteome</keyword>
<dbReference type="SUPFAM" id="SSF53649">
    <property type="entry name" value="Alkaline phosphatase-like"/>
    <property type="match status" value="1"/>
</dbReference>
<protein>
    <submittedName>
        <fullName evidence="2">Alkaline phosphatase family protein</fullName>
    </submittedName>
</protein>
<sequence length="413" mass="46334">MKVLKLCLHLFLVSALPCFAAKTIIVSFDGFRWDYLQRHPTPNMDRVIAEGFRVHKVRPAYPSLTFPNHVTLITGLTPAQHGIAANQMVDRKSGKTFDTSPPQGVDDPYWYQAPMLWELARKDNRKTAVYYWVGSEVRGRHPDRFFNYKSNTPIETRLNRLRRWLDEKRHPSPELMLLYFPNADKAGHMHGPNSKEVAAEIAVLDKVVGDILALPQVKANQVNFLIVSDHGMADLFGKGINIKEIEKSIAPALLEHLVHNWTQTNIFLKKNDATTVKQVMAGLPKRPFLTWYARADFPHPLHPTRTGDIIGIFDKGYQVLVDGGARVYGAHGYPIDDPDMATICLGRGPAFKPGTTIAKTDMVDFFPLVAYLMKLEHGPVAGKLEVWQDILIDPPPKAAPASADPPKETSAHE</sequence>
<reference evidence="2" key="1">
    <citation type="submission" date="2021-03" db="EMBL/GenBank/DDBJ databases">
        <authorList>
            <person name="Wang G."/>
        </authorList>
    </citation>
    <scope>NUCLEOTIDE SEQUENCE</scope>
    <source>
        <strain evidence="2">KCTC 12899</strain>
    </source>
</reference>
<feature type="signal peptide" evidence="1">
    <location>
        <begin position="1"/>
        <end position="20"/>
    </location>
</feature>
<dbReference type="Pfam" id="PF01663">
    <property type="entry name" value="Phosphodiest"/>
    <property type="match status" value="1"/>
</dbReference>
<dbReference type="Gene3D" id="3.30.1360.180">
    <property type="match status" value="1"/>
</dbReference>
<dbReference type="CDD" id="cd16018">
    <property type="entry name" value="Enpp"/>
    <property type="match status" value="1"/>
</dbReference>